<dbReference type="KEGG" id="ppi:YSA_01373"/>
<proteinExistence type="predicted"/>
<dbReference type="AlphaFoldDB" id="I3UPU3"/>
<evidence type="ECO:0000256" key="1">
    <source>
        <dbReference type="SAM" id="MobiDB-lite"/>
    </source>
</evidence>
<dbReference type="Proteomes" id="UP000005268">
    <property type="component" value="Chromosome"/>
</dbReference>
<accession>I3UPU3</accession>
<dbReference type="EMBL" id="CP003588">
    <property type="protein sequence ID" value="AFK67514.1"/>
    <property type="molecule type" value="Genomic_DNA"/>
</dbReference>
<evidence type="ECO:0000313" key="2">
    <source>
        <dbReference type="EMBL" id="AFK67514.1"/>
    </source>
</evidence>
<organism evidence="2 3">
    <name type="scientific">Pseudomonas putida ND6</name>
    <dbReference type="NCBI Taxonomy" id="231023"/>
    <lineage>
        <taxon>Bacteria</taxon>
        <taxon>Pseudomonadati</taxon>
        <taxon>Pseudomonadota</taxon>
        <taxon>Gammaproteobacteria</taxon>
        <taxon>Pseudomonadales</taxon>
        <taxon>Pseudomonadaceae</taxon>
        <taxon>Pseudomonas</taxon>
    </lineage>
</organism>
<sequence length="55" mass="5700">MRPRHVAPPSRRTFAKGLGAASTPAGATNRAAPGSRLRYAADQPLDTGADLEANL</sequence>
<protein>
    <submittedName>
        <fullName evidence="2">Uncharacterized protein</fullName>
    </submittedName>
</protein>
<evidence type="ECO:0000313" key="3">
    <source>
        <dbReference type="Proteomes" id="UP000005268"/>
    </source>
</evidence>
<feature type="region of interest" description="Disordered" evidence="1">
    <location>
        <begin position="1"/>
        <end position="55"/>
    </location>
</feature>
<dbReference type="HOGENOM" id="CLU_3029007_0_0_6"/>
<reference evidence="2 3" key="1">
    <citation type="journal article" date="2012" name="J. Bacteriol.">
        <title>Complete Genome Sequence of the Naphthalene-Degrading Pseudomonas putida Strain ND6.</title>
        <authorList>
            <person name="Li S."/>
            <person name="Zhao H."/>
            <person name="Li Y."/>
            <person name="Niu S."/>
            <person name="Cai B."/>
        </authorList>
    </citation>
    <scope>NUCLEOTIDE SEQUENCE [LARGE SCALE GENOMIC DNA]</scope>
    <source>
        <strain evidence="2 3">ND6</strain>
    </source>
</reference>
<name>I3UPU3_PSEPU</name>
<gene>
    <name evidence="2" type="ORF">YSA_01373</name>
</gene>